<reference evidence="1 2" key="1">
    <citation type="journal article" date="2024" name="BMC Genomics">
        <title>De novo assembly and annotation of Popillia japonica's genome with initial clues to its potential as an invasive pest.</title>
        <authorList>
            <person name="Cucini C."/>
            <person name="Boschi S."/>
            <person name="Funari R."/>
            <person name="Cardaioli E."/>
            <person name="Iannotti N."/>
            <person name="Marturano G."/>
            <person name="Paoli F."/>
            <person name="Bruttini M."/>
            <person name="Carapelli A."/>
            <person name="Frati F."/>
            <person name="Nardi F."/>
        </authorList>
    </citation>
    <scope>NUCLEOTIDE SEQUENCE [LARGE SCALE GENOMIC DNA]</scope>
    <source>
        <strain evidence="1">DMR45628</strain>
    </source>
</reference>
<accession>A0AAW1IZH3</accession>
<dbReference type="Proteomes" id="UP001458880">
    <property type="component" value="Unassembled WGS sequence"/>
</dbReference>
<keyword evidence="2" id="KW-1185">Reference proteome</keyword>
<dbReference type="Gene3D" id="3.30.420.10">
    <property type="entry name" value="Ribonuclease H-like superfamily/Ribonuclease H"/>
    <property type="match status" value="1"/>
</dbReference>
<dbReference type="InterPro" id="IPR012337">
    <property type="entry name" value="RNaseH-like_sf"/>
</dbReference>
<evidence type="ECO:0000313" key="2">
    <source>
        <dbReference type="Proteomes" id="UP001458880"/>
    </source>
</evidence>
<dbReference type="AlphaFoldDB" id="A0AAW1IZH3"/>
<sequence>MCVVMDLAHGYLQTSLKEEARSKTAFITPDVTGEFTRAQPGPTKQDAVVKFPLRTEEFIRRFGFSERIISDKGSCFTSRKFKNFSKQYGINILATSADTSTGKQFGEEGQCCNSPYGPNGHFHF</sequence>
<protein>
    <recommendedName>
        <fullName evidence="3">Integrase catalytic domain-containing protein</fullName>
    </recommendedName>
</protein>
<name>A0AAW1IZH3_POPJA</name>
<dbReference type="EMBL" id="JASPKY010000470">
    <property type="protein sequence ID" value="KAK9695807.1"/>
    <property type="molecule type" value="Genomic_DNA"/>
</dbReference>
<dbReference type="SUPFAM" id="SSF53098">
    <property type="entry name" value="Ribonuclease H-like"/>
    <property type="match status" value="1"/>
</dbReference>
<evidence type="ECO:0008006" key="3">
    <source>
        <dbReference type="Google" id="ProtNLM"/>
    </source>
</evidence>
<dbReference type="InterPro" id="IPR036397">
    <property type="entry name" value="RNaseH_sf"/>
</dbReference>
<dbReference type="GO" id="GO:0003676">
    <property type="term" value="F:nucleic acid binding"/>
    <property type="evidence" value="ECO:0007669"/>
    <property type="project" value="InterPro"/>
</dbReference>
<comment type="caution">
    <text evidence="1">The sequence shown here is derived from an EMBL/GenBank/DDBJ whole genome shotgun (WGS) entry which is preliminary data.</text>
</comment>
<evidence type="ECO:0000313" key="1">
    <source>
        <dbReference type="EMBL" id="KAK9695807.1"/>
    </source>
</evidence>
<gene>
    <name evidence="1" type="ORF">QE152_g32336</name>
</gene>
<proteinExistence type="predicted"/>
<organism evidence="1 2">
    <name type="scientific">Popillia japonica</name>
    <name type="common">Japanese beetle</name>
    <dbReference type="NCBI Taxonomy" id="7064"/>
    <lineage>
        <taxon>Eukaryota</taxon>
        <taxon>Metazoa</taxon>
        <taxon>Ecdysozoa</taxon>
        <taxon>Arthropoda</taxon>
        <taxon>Hexapoda</taxon>
        <taxon>Insecta</taxon>
        <taxon>Pterygota</taxon>
        <taxon>Neoptera</taxon>
        <taxon>Endopterygota</taxon>
        <taxon>Coleoptera</taxon>
        <taxon>Polyphaga</taxon>
        <taxon>Scarabaeiformia</taxon>
        <taxon>Scarabaeidae</taxon>
        <taxon>Rutelinae</taxon>
        <taxon>Popillia</taxon>
    </lineage>
</organism>